<dbReference type="Proteomes" id="UP001383192">
    <property type="component" value="Unassembled WGS sequence"/>
</dbReference>
<proteinExistence type="predicted"/>
<comment type="caution">
    <text evidence="1">The sequence shown here is derived from an EMBL/GenBank/DDBJ whole genome shotgun (WGS) entry which is preliminary data.</text>
</comment>
<dbReference type="EMBL" id="JAYKXP010000185">
    <property type="protein sequence ID" value="KAK7020616.1"/>
    <property type="molecule type" value="Genomic_DNA"/>
</dbReference>
<name>A0AAW0B3N5_9AGAR</name>
<accession>A0AAW0B3N5</accession>
<organism evidence="1 2">
    <name type="scientific">Paramarasmius palmivorus</name>
    <dbReference type="NCBI Taxonomy" id="297713"/>
    <lineage>
        <taxon>Eukaryota</taxon>
        <taxon>Fungi</taxon>
        <taxon>Dikarya</taxon>
        <taxon>Basidiomycota</taxon>
        <taxon>Agaricomycotina</taxon>
        <taxon>Agaricomycetes</taxon>
        <taxon>Agaricomycetidae</taxon>
        <taxon>Agaricales</taxon>
        <taxon>Marasmiineae</taxon>
        <taxon>Marasmiaceae</taxon>
        <taxon>Paramarasmius</taxon>
    </lineage>
</organism>
<evidence type="ECO:0000313" key="1">
    <source>
        <dbReference type="EMBL" id="KAK7020616.1"/>
    </source>
</evidence>
<sequence length="227" mass="26117">MGQILLQMMSQITQRILPQLSQPEEEGEEKEINAKIAAESKIDIYKLELFSADSRDQWRPFISTIYNIIHVKPYTYANSDRRIAMTSSYFTGKALAAYQVLVEHKVKGNYVPELKDWNTFLETFAKMFGHENEALMARVKIGNIKQKEKESFSGFYLCFAEAAVDTGYDAITLHHLLLTHSNEHFRGRLMLASQLPETYEGLVAMLRIQPEQNDSSDKHVALFRIYA</sequence>
<evidence type="ECO:0008006" key="3">
    <source>
        <dbReference type="Google" id="ProtNLM"/>
    </source>
</evidence>
<protein>
    <recommendedName>
        <fullName evidence="3">Retrotransposon gag domain-containing protein</fullName>
    </recommendedName>
</protein>
<evidence type="ECO:0000313" key="2">
    <source>
        <dbReference type="Proteomes" id="UP001383192"/>
    </source>
</evidence>
<dbReference type="AlphaFoldDB" id="A0AAW0B3N5"/>
<gene>
    <name evidence="1" type="ORF">VNI00_017700</name>
</gene>
<keyword evidence="2" id="KW-1185">Reference proteome</keyword>
<reference evidence="1 2" key="1">
    <citation type="submission" date="2024-01" db="EMBL/GenBank/DDBJ databases">
        <title>A draft genome for a cacao thread blight-causing isolate of Paramarasmius palmivorus.</title>
        <authorList>
            <person name="Baruah I.K."/>
            <person name="Bukari Y."/>
            <person name="Amoako-Attah I."/>
            <person name="Meinhardt L.W."/>
            <person name="Bailey B.A."/>
            <person name="Cohen S.P."/>
        </authorList>
    </citation>
    <scope>NUCLEOTIDE SEQUENCE [LARGE SCALE GENOMIC DNA]</scope>
    <source>
        <strain evidence="1 2">GH-12</strain>
    </source>
</reference>